<accession>A0A484NGI2</accession>
<protein>
    <submittedName>
        <fullName evidence="1">Uncharacterized protein</fullName>
    </submittedName>
</protein>
<organism evidence="1 2">
    <name type="scientific">Cuscuta campestris</name>
    <dbReference type="NCBI Taxonomy" id="132261"/>
    <lineage>
        <taxon>Eukaryota</taxon>
        <taxon>Viridiplantae</taxon>
        <taxon>Streptophyta</taxon>
        <taxon>Embryophyta</taxon>
        <taxon>Tracheophyta</taxon>
        <taxon>Spermatophyta</taxon>
        <taxon>Magnoliopsida</taxon>
        <taxon>eudicotyledons</taxon>
        <taxon>Gunneridae</taxon>
        <taxon>Pentapetalae</taxon>
        <taxon>asterids</taxon>
        <taxon>lamiids</taxon>
        <taxon>Solanales</taxon>
        <taxon>Convolvulaceae</taxon>
        <taxon>Cuscuteae</taxon>
        <taxon>Cuscuta</taxon>
        <taxon>Cuscuta subgen. Grammica</taxon>
        <taxon>Cuscuta sect. Cleistogrammica</taxon>
    </lineage>
</organism>
<keyword evidence="2" id="KW-1185">Reference proteome</keyword>
<reference evidence="1 2" key="1">
    <citation type="submission" date="2018-04" db="EMBL/GenBank/DDBJ databases">
        <authorList>
            <person name="Vogel A."/>
        </authorList>
    </citation>
    <scope>NUCLEOTIDE SEQUENCE [LARGE SCALE GENOMIC DNA]</scope>
</reference>
<gene>
    <name evidence="1" type="ORF">CCAM_LOCUS42347</name>
</gene>
<proteinExistence type="predicted"/>
<dbReference type="EMBL" id="OOIL02006707">
    <property type="protein sequence ID" value="VFR00572.1"/>
    <property type="molecule type" value="Genomic_DNA"/>
</dbReference>
<dbReference type="Proteomes" id="UP000595140">
    <property type="component" value="Unassembled WGS sequence"/>
</dbReference>
<dbReference type="AlphaFoldDB" id="A0A484NGI2"/>
<evidence type="ECO:0000313" key="2">
    <source>
        <dbReference type="Proteomes" id="UP000595140"/>
    </source>
</evidence>
<evidence type="ECO:0000313" key="1">
    <source>
        <dbReference type="EMBL" id="VFR00572.1"/>
    </source>
</evidence>
<name>A0A484NGI2_9ASTE</name>
<sequence length="79" mass="8262">MDVSCCSVCCGQGYVELDNGFLLDSGICGLEVVFYCAIVLFVQSLVWACCLELVVCDLGSVGLVLELGSSCCCRHLAGG</sequence>